<proteinExistence type="predicted"/>
<keyword evidence="2" id="KW-0812">Transmembrane</keyword>
<evidence type="ECO:0000313" key="4">
    <source>
        <dbReference type="Proteomes" id="UP000197174"/>
    </source>
</evidence>
<dbReference type="Pfam" id="PF09656">
    <property type="entry name" value="PGPGW"/>
    <property type="match status" value="1"/>
</dbReference>
<organism evidence="3 4">
    <name type="scientific">Micromonospora wenchangensis</name>
    <dbReference type="NCBI Taxonomy" id="1185415"/>
    <lineage>
        <taxon>Bacteria</taxon>
        <taxon>Bacillati</taxon>
        <taxon>Actinomycetota</taxon>
        <taxon>Actinomycetes</taxon>
        <taxon>Micromonosporales</taxon>
        <taxon>Micromonosporaceae</taxon>
        <taxon>Micromonospora</taxon>
    </lineage>
</organism>
<keyword evidence="2" id="KW-1133">Transmembrane helix</keyword>
<dbReference type="EMBL" id="MZMV01000003">
    <property type="protein sequence ID" value="OWV12410.1"/>
    <property type="molecule type" value="Genomic_DNA"/>
</dbReference>
<gene>
    <name evidence="3" type="ORF">B5D80_02825</name>
</gene>
<keyword evidence="4" id="KW-1185">Reference proteome</keyword>
<sequence length="217" mass="23367">MAAKRSSMDAVSRAESPKVGAQAAKRRGDRVPIKPPDRDGRATSDAGRAGRAAGDPRNSRGRARPVNGRARGGGGRSGRTALAARPTGWRWRLRTSLDLIRANPTGRVALKIFVAVAGAIVVTVGIALIPLPGPGWLIVIAGLAIWAVEFHWARRLLGFTRRHVHAWTRWAATRSLPVRFLLGSVGLVFVAVVLWLSLKYSLGIDLVAQLLHYLATT</sequence>
<dbReference type="InterPro" id="IPR019099">
    <property type="entry name" value="Uncharacterised_PGPGW_TM"/>
</dbReference>
<evidence type="ECO:0000313" key="3">
    <source>
        <dbReference type="EMBL" id="OWV12410.1"/>
    </source>
</evidence>
<name>A0A246RT63_9ACTN</name>
<reference evidence="3 4" key="1">
    <citation type="submission" date="2017-03" db="EMBL/GenBank/DDBJ databases">
        <title>Whole genome sequence of Micromonospora wenchangensis, isolated from mangrove soil.</title>
        <authorList>
            <person name="Yang H."/>
        </authorList>
    </citation>
    <scope>NUCLEOTIDE SEQUENCE [LARGE SCALE GENOMIC DNA]</scope>
    <source>
        <strain evidence="3 4">CCTCC AA 2012002</strain>
    </source>
</reference>
<dbReference type="Proteomes" id="UP000197174">
    <property type="component" value="Unassembled WGS sequence"/>
</dbReference>
<feature type="region of interest" description="Disordered" evidence="1">
    <location>
        <begin position="1"/>
        <end position="83"/>
    </location>
</feature>
<dbReference type="NCBIfam" id="TIGR02611">
    <property type="entry name" value="TIGR02611 family protein"/>
    <property type="match status" value="1"/>
</dbReference>
<evidence type="ECO:0000256" key="1">
    <source>
        <dbReference type="SAM" id="MobiDB-lite"/>
    </source>
</evidence>
<evidence type="ECO:0000256" key="2">
    <source>
        <dbReference type="SAM" id="Phobius"/>
    </source>
</evidence>
<feature type="compositionally biased region" description="Basic and acidic residues" evidence="1">
    <location>
        <begin position="29"/>
        <end position="42"/>
    </location>
</feature>
<feature type="compositionally biased region" description="Low complexity" evidence="1">
    <location>
        <begin position="43"/>
        <end position="55"/>
    </location>
</feature>
<protein>
    <submittedName>
        <fullName evidence="3">TIGR02611 family protein</fullName>
    </submittedName>
</protein>
<dbReference type="AlphaFoldDB" id="A0A246RT63"/>
<comment type="caution">
    <text evidence="3">The sequence shown here is derived from an EMBL/GenBank/DDBJ whole genome shotgun (WGS) entry which is preliminary data.</text>
</comment>
<keyword evidence="2" id="KW-0472">Membrane</keyword>
<dbReference type="InterPro" id="IPR013434">
    <property type="entry name" value="CHP02611"/>
</dbReference>
<feature type="transmembrane region" description="Helical" evidence="2">
    <location>
        <begin position="108"/>
        <end position="129"/>
    </location>
</feature>
<feature type="transmembrane region" description="Helical" evidence="2">
    <location>
        <begin position="135"/>
        <end position="157"/>
    </location>
</feature>
<feature type="transmembrane region" description="Helical" evidence="2">
    <location>
        <begin position="178"/>
        <end position="198"/>
    </location>
</feature>
<accession>A0A246RT63</accession>